<feature type="compositionally biased region" description="Low complexity" evidence="1">
    <location>
        <begin position="88"/>
        <end position="110"/>
    </location>
</feature>
<feature type="compositionally biased region" description="Basic and acidic residues" evidence="1">
    <location>
        <begin position="1"/>
        <end position="10"/>
    </location>
</feature>
<protein>
    <submittedName>
        <fullName evidence="2">Uncharacterized protein</fullName>
    </submittedName>
</protein>
<comment type="caution">
    <text evidence="2">The sequence shown here is derived from an EMBL/GenBank/DDBJ whole genome shotgun (WGS) entry which is preliminary data.</text>
</comment>
<gene>
    <name evidence="2" type="ORF">SEMRO_3848_G351441.1</name>
</gene>
<feature type="region of interest" description="Disordered" evidence="1">
    <location>
        <begin position="57"/>
        <end position="110"/>
    </location>
</feature>
<accession>A0A9N8I1L4</accession>
<feature type="region of interest" description="Disordered" evidence="1">
    <location>
        <begin position="1"/>
        <end position="25"/>
    </location>
</feature>
<dbReference type="AlphaFoldDB" id="A0A9N8I1L4"/>
<proteinExistence type="predicted"/>
<evidence type="ECO:0000256" key="1">
    <source>
        <dbReference type="SAM" id="MobiDB-lite"/>
    </source>
</evidence>
<feature type="region of interest" description="Disordered" evidence="1">
    <location>
        <begin position="327"/>
        <end position="351"/>
    </location>
</feature>
<reference evidence="2" key="1">
    <citation type="submission" date="2020-06" db="EMBL/GenBank/DDBJ databases">
        <authorList>
            <consortium name="Plant Systems Biology data submission"/>
        </authorList>
    </citation>
    <scope>NUCLEOTIDE SEQUENCE</scope>
    <source>
        <strain evidence="2">D6</strain>
    </source>
</reference>
<evidence type="ECO:0000313" key="3">
    <source>
        <dbReference type="Proteomes" id="UP001153069"/>
    </source>
</evidence>
<dbReference type="EMBL" id="CAICTM010003846">
    <property type="protein sequence ID" value="CAB9531688.1"/>
    <property type="molecule type" value="Genomic_DNA"/>
</dbReference>
<organism evidence="2 3">
    <name type="scientific">Seminavis robusta</name>
    <dbReference type="NCBI Taxonomy" id="568900"/>
    <lineage>
        <taxon>Eukaryota</taxon>
        <taxon>Sar</taxon>
        <taxon>Stramenopiles</taxon>
        <taxon>Ochrophyta</taxon>
        <taxon>Bacillariophyta</taxon>
        <taxon>Bacillariophyceae</taxon>
        <taxon>Bacillariophycidae</taxon>
        <taxon>Naviculales</taxon>
        <taxon>Naviculaceae</taxon>
        <taxon>Seminavis</taxon>
    </lineage>
</organism>
<keyword evidence="3" id="KW-1185">Reference proteome</keyword>
<sequence length="351" mass="37988">MKGGKGDHARTNGGTDDGATGTCNDDILDQAVRDALIKRAEAEALQVQRDHETTIAKTQAEEEEAVKKQSVKTTVPDLAGTNSRSIKTQSTANQQEQKQQQQATEEANQAVDEEEIMKIVADQASLSTALMLKEDEDIKHRHKKSGKMKAQLSNPQQSGQLSFFSKKEAATPAGGIPVKGLPTAEDNDITALMQIAAEINENAKMEKFTVAANSQDHNNNTPMDDLMQMATELNEHAKMEKIANASNSMVQPEVTQQRPGAYMGVPGEALQRANNLRLSLVGASTTGPGVPLVQMEDGDSSTLLQTNDEMPSSSERQLAVANLVLEDEDEEKNMPAAAPVDLQQLQERESK</sequence>
<feature type="compositionally biased region" description="Low complexity" evidence="1">
    <location>
        <begin position="11"/>
        <end position="25"/>
    </location>
</feature>
<evidence type="ECO:0000313" key="2">
    <source>
        <dbReference type="EMBL" id="CAB9531688.1"/>
    </source>
</evidence>
<dbReference type="Proteomes" id="UP001153069">
    <property type="component" value="Unassembled WGS sequence"/>
</dbReference>
<name>A0A9N8I1L4_9STRA</name>